<organism evidence="3 4">
    <name type="scientific">Halolactibacillus halophilus</name>
    <dbReference type="NCBI Taxonomy" id="306540"/>
    <lineage>
        <taxon>Bacteria</taxon>
        <taxon>Bacillati</taxon>
        <taxon>Bacillota</taxon>
        <taxon>Bacilli</taxon>
        <taxon>Bacillales</taxon>
        <taxon>Bacillaceae</taxon>
        <taxon>Halolactibacillus</taxon>
    </lineage>
</organism>
<evidence type="ECO:0000313" key="2">
    <source>
        <dbReference type="EMBL" id="GEM01912.1"/>
    </source>
</evidence>
<proteinExistence type="predicted"/>
<dbReference type="STRING" id="306540.SAMN05421839_12426"/>
<sequence>MKQDLTVLQKKIKGDTIFLLVSGIILIFVMGFYATDIFQYSTMKDSAFTIQQVNVNTGMQNYLFINGEQQYPIDYNYYGRLNEEGSMEIRKLIILDYTINIVRILLMVIILFTVTRIFKDLKAKQSPFYHKNAKRLRMVALVSMLFAVLPATIDFAFSLVIFNFAVFNTTSLNFYIIFISVVIGLIAEVFNYGCVLQKDLDQIA</sequence>
<keyword evidence="1" id="KW-1133">Transmembrane helix</keyword>
<keyword evidence="1" id="KW-0472">Membrane</keyword>
<feature type="transmembrane region" description="Helical" evidence="1">
    <location>
        <begin position="172"/>
        <end position="190"/>
    </location>
</feature>
<dbReference type="EMBL" id="FOXC01000024">
    <property type="protein sequence ID" value="SFP49453.1"/>
    <property type="molecule type" value="Genomic_DNA"/>
</dbReference>
<gene>
    <name evidence="2" type="ORF">HHA03_14440</name>
    <name evidence="3" type="ORF">SAMN05421839_12426</name>
</gene>
<dbReference type="Proteomes" id="UP000242243">
    <property type="component" value="Unassembled WGS sequence"/>
</dbReference>
<feature type="transmembrane region" description="Helical" evidence="1">
    <location>
        <begin position="139"/>
        <end position="166"/>
    </location>
</feature>
<dbReference type="EMBL" id="BJWI01000019">
    <property type="protein sequence ID" value="GEM01912.1"/>
    <property type="molecule type" value="Genomic_DNA"/>
</dbReference>
<protein>
    <recommendedName>
        <fullName evidence="6">DUF2975 domain-containing protein</fullName>
    </recommendedName>
</protein>
<keyword evidence="1" id="KW-0812">Transmembrane</keyword>
<reference evidence="3 4" key="1">
    <citation type="submission" date="2016-10" db="EMBL/GenBank/DDBJ databases">
        <authorList>
            <person name="de Groot N.N."/>
        </authorList>
    </citation>
    <scope>NUCLEOTIDE SEQUENCE [LARGE SCALE GENOMIC DNA]</scope>
    <source>
        <strain evidence="3 4">DSM 17073</strain>
    </source>
</reference>
<feature type="transmembrane region" description="Helical" evidence="1">
    <location>
        <begin position="12"/>
        <end position="34"/>
    </location>
</feature>
<reference evidence="2 5" key="2">
    <citation type="submission" date="2019-07" db="EMBL/GenBank/DDBJ databases">
        <title>Whole genome shotgun sequence of Halolactibacillus halophilus NBRC 100868.</title>
        <authorList>
            <person name="Hosoyama A."/>
            <person name="Uohara A."/>
            <person name="Ohji S."/>
            <person name="Ichikawa N."/>
        </authorList>
    </citation>
    <scope>NUCLEOTIDE SEQUENCE [LARGE SCALE GENOMIC DNA]</scope>
    <source>
        <strain evidence="2 5">NBRC 100868</strain>
    </source>
</reference>
<feature type="transmembrane region" description="Helical" evidence="1">
    <location>
        <begin position="97"/>
        <end position="118"/>
    </location>
</feature>
<dbReference type="RefSeq" id="WP_089832552.1">
    <property type="nucleotide sequence ID" value="NZ_BJWI01000019.1"/>
</dbReference>
<evidence type="ECO:0000313" key="5">
    <source>
        <dbReference type="Proteomes" id="UP000321547"/>
    </source>
</evidence>
<evidence type="ECO:0008006" key="6">
    <source>
        <dbReference type="Google" id="ProtNLM"/>
    </source>
</evidence>
<dbReference type="Proteomes" id="UP000321547">
    <property type="component" value="Unassembled WGS sequence"/>
</dbReference>
<evidence type="ECO:0000256" key="1">
    <source>
        <dbReference type="SAM" id="Phobius"/>
    </source>
</evidence>
<dbReference type="AlphaFoldDB" id="A0A1I5QTA4"/>
<evidence type="ECO:0000313" key="4">
    <source>
        <dbReference type="Proteomes" id="UP000242243"/>
    </source>
</evidence>
<evidence type="ECO:0000313" key="3">
    <source>
        <dbReference type="EMBL" id="SFP49453.1"/>
    </source>
</evidence>
<keyword evidence="5" id="KW-1185">Reference proteome</keyword>
<accession>A0A1I5QTA4</accession>
<dbReference type="OrthoDB" id="2003592at2"/>
<name>A0A1I5QTA4_9BACI</name>